<reference evidence="1" key="1">
    <citation type="submission" date="2021-01" db="EMBL/GenBank/DDBJ databases">
        <title>Genomic Encyclopedia of Type Strains, Phase IV (KMG-IV): sequencing the most valuable type-strain genomes for metagenomic binning, comparative biology and taxonomic classification.</title>
        <authorList>
            <person name="Goeker M."/>
        </authorList>
    </citation>
    <scope>NUCLEOTIDE SEQUENCE</scope>
    <source>
        <strain evidence="1">DSM 25523</strain>
    </source>
</reference>
<dbReference type="RefSeq" id="WP_204518904.1">
    <property type="nucleotide sequence ID" value="NZ_BAABIN010000012.1"/>
</dbReference>
<name>A0A939BT50_9BACL</name>
<protein>
    <recommendedName>
        <fullName evidence="3">Head decoration protein</fullName>
    </recommendedName>
</protein>
<dbReference type="AlphaFoldDB" id="A0A939BT50"/>
<sequence length="131" mass="13854">MADYQIRRKSTSAAREIKASAHYSYITNGITLDGSKFAAGELVVEGQCLARNATTGKFEKVPADDAGGVLKAGYDTPVILDESVQFVLKDDGTNPDVTVGQVLVHGVVYAGMLKNATDGFKKALAGAIRFV</sequence>
<dbReference type="EMBL" id="JAFBEB010000010">
    <property type="protein sequence ID" value="MBM7591168.1"/>
    <property type="molecule type" value="Genomic_DNA"/>
</dbReference>
<gene>
    <name evidence="1" type="ORF">JOD01_002795</name>
</gene>
<comment type="caution">
    <text evidence="1">The sequence shown here is derived from an EMBL/GenBank/DDBJ whole genome shotgun (WGS) entry which is preliminary data.</text>
</comment>
<dbReference type="Proteomes" id="UP000717624">
    <property type="component" value="Unassembled WGS sequence"/>
</dbReference>
<evidence type="ECO:0000313" key="2">
    <source>
        <dbReference type="Proteomes" id="UP000717624"/>
    </source>
</evidence>
<keyword evidence="2" id="KW-1185">Reference proteome</keyword>
<proteinExistence type="predicted"/>
<accession>A0A939BT50</accession>
<organism evidence="1 2">
    <name type="scientific">Brevibacillus fulvus</name>
    <dbReference type="NCBI Taxonomy" id="1125967"/>
    <lineage>
        <taxon>Bacteria</taxon>
        <taxon>Bacillati</taxon>
        <taxon>Bacillota</taxon>
        <taxon>Bacilli</taxon>
        <taxon>Bacillales</taxon>
        <taxon>Paenibacillaceae</taxon>
        <taxon>Brevibacillus</taxon>
    </lineage>
</organism>
<evidence type="ECO:0008006" key="3">
    <source>
        <dbReference type="Google" id="ProtNLM"/>
    </source>
</evidence>
<evidence type="ECO:0000313" key="1">
    <source>
        <dbReference type="EMBL" id="MBM7591168.1"/>
    </source>
</evidence>